<evidence type="ECO:0000259" key="5">
    <source>
        <dbReference type="Pfam" id="PF21282"/>
    </source>
</evidence>
<dbReference type="GO" id="GO:0007091">
    <property type="term" value="P:metaphase/anaphase transition of mitotic cell cycle"/>
    <property type="evidence" value="ECO:0007669"/>
    <property type="project" value="TreeGrafter"/>
</dbReference>
<proteinExistence type="predicted"/>
<name>A0A1I9GF10_BRUMA</name>
<evidence type="ECO:0000256" key="3">
    <source>
        <dbReference type="ARBA" id="ARBA00022776"/>
    </source>
</evidence>
<evidence type="ECO:0000256" key="4">
    <source>
        <dbReference type="ARBA" id="ARBA00023306"/>
    </source>
</evidence>
<reference evidence="6" key="1">
    <citation type="journal article" date="2007" name="Science">
        <title>Draft genome of the filarial nematode parasite Brugia malayi.</title>
        <authorList>
            <person name="Ghedin E."/>
            <person name="Wang S."/>
            <person name="Spiro D."/>
            <person name="Caler E."/>
            <person name="Zhao Q."/>
            <person name="Crabtree J."/>
            <person name="Allen J.E."/>
            <person name="Delcher A.L."/>
            <person name="Guiliano D.B."/>
            <person name="Miranda-Saavedra D."/>
            <person name="Angiuoli S.V."/>
            <person name="Creasy T."/>
            <person name="Amedeo P."/>
            <person name="Haas B."/>
            <person name="El-Sayed N.M."/>
            <person name="Wortman J.R."/>
            <person name="Feldblyum T."/>
            <person name="Tallon L."/>
            <person name="Schatz M."/>
            <person name="Shumway M."/>
            <person name="Koo H."/>
            <person name="Salzberg S.L."/>
            <person name="Schobel S."/>
            <person name="Pertea M."/>
            <person name="Pop M."/>
            <person name="White O."/>
            <person name="Barton G.J."/>
            <person name="Carlow C.K."/>
            <person name="Crawford M.J."/>
            <person name="Daub J."/>
            <person name="Dimmic M.W."/>
            <person name="Estes C.F."/>
            <person name="Foster J.M."/>
            <person name="Ganatra M."/>
            <person name="Gregory W.F."/>
            <person name="Johnson N.M."/>
            <person name="Jin J."/>
            <person name="Komuniecki R."/>
            <person name="Korf I."/>
            <person name="Kumar S."/>
            <person name="Laney S."/>
            <person name="Li B.W."/>
            <person name="Li W."/>
            <person name="Lindblom T.H."/>
            <person name="Lustigman S."/>
            <person name="Ma D."/>
            <person name="Maina C.V."/>
            <person name="Martin D.M."/>
            <person name="McCarter J.P."/>
            <person name="McReynolds L."/>
            <person name="Mitreva M."/>
            <person name="Nutman T.B."/>
            <person name="Parkinson J."/>
            <person name="Peregrin-Alvarez J.M."/>
            <person name="Poole C."/>
            <person name="Ren Q."/>
            <person name="Saunders L."/>
            <person name="Sluder A.E."/>
            <person name="Smith K."/>
            <person name="Stanke M."/>
            <person name="Unnasch T.R."/>
            <person name="Ware J."/>
            <person name="Wei A.D."/>
            <person name="Weil G."/>
            <person name="Williams D.J."/>
            <person name="Zhang Y."/>
            <person name="Williams S.A."/>
            <person name="Fraser-Liggett C."/>
            <person name="Slatko B."/>
            <person name="Blaxter M.L."/>
            <person name="Scott A.L."/>
        </authorList>
    </citation>
    <scope>NUCLEOTIDE SEQUENCE</scope>
    <source>
        <strain evidence="6">FR3</strain>
    </source>
</reference>
<sequence>MYLRTENKWAAESLKIPETISAIEEIRPDLILLRTLCRHLVLWNEITASKHWVEESVPPIVLNYKQRLFNEQPKAVIDDDEEENLRMLQIAVDKQTIAQTYLNVVAGACFAMAIRFASTWNSEAFNVIWYYIRLVLPASEQQICSKLNLAAGVTACLNVLGTLVNSLGILMAGSGNLQVLRLCRLLRTRVTLPEAYRDNTSHNLYAATNTVMGMLMLGRGRYALKTDDLSVAALVIAFFPVSPHALSDNRTYLQPLRLLWVIAAEERLLCSIDADTEELVELEVEITFKGSKVIYPDVLNLRTPCIIPELSLLNKIQIGGQEYEKRIFDLRQESDKQKLEEILKKQHGRMVVNYLGQKEQKIVVATIKQMCSAEDDPMLMSIYEQDLLNATQNDQNFRQKFDFNLPETTSDIENIEEPNLSSFGSWIRNFQLDNGSIAAYDYALSFVKDMLQKNPPRFARTQYDLLDAFLERSLFDQNDEWPIRSNVIPNELVTSLM</sequence>
<keyword evidence="2" id="KW-0677">Repeat</keyword>
<feature type="domain" description="Anaphase-promoting complex subunit 1 beta-sandwich" evidence="5">
    <location>
        <begin position="267"/>
        <end position="347"/>
    </location>
</feature>
<dbReference type="GO" id="GO:0060090">
    <property type="term" value="F:molecular adaptor activity"/>
    <property type="evidence" value="ECO:0007669"/>
    <property type="project" value="TreeGrafter"/>
</dbReference>
<accession>A0A1I9GF10</accession>
<reference evidence="6" key="2">
    <citation type="submission" date="2012-12" db="EMBL/GenBank/DDBJ databases">
        <authorList>
            <consortium name="WormBase Consortium"/>
            <person name="Ghedin E."/>
            <person name="Paulini M."/>
        </authorList>
    </citation>
    <scope>NUCLEOTIDE SEQUENCE</scope>
    <source>
        <strain evidence="6">FR3</strain>
    </source>
</reference>
<dbReference type="GO" id="GO:0031145">
    <property type="term" value="P:anaphase-promoting complex-dependent catabolic process"/>
    <property type="evidence" value="ECO:0007669"/>
    <property type="project" value="TreeGrafter"/>
</dbReference>
<keyword evidence="4" id="KW-0131">Cell cycle</keyword>
<dbReference type="InterPro" id="IPR048971">
    <property type="entry name" value="Apc1_3rd"/>
</dbReference>
<evidence type="ECO:0000313" key="6">
    <source>
        <dbReference type="EMBL" id="CDP93879.1"/>
    </source>
</evidence>
<dbReference type="AlphaFoldDB" id="A0A1I9GF10"/>
<dbReference type="Pfam" id="PF21282">
    <property type="entry name" value="APC1_3rd"/>
    <property type="match status" value="1"/>
</dbReference>
<dbReference type="PANTHER" id="PTHR12827">
    <property type="entry name" value="MEIOTIC CHECKPOINT REGULATOR TSG24 FAMILY MEMBER"/>
    <property type="match status" value="1"/>
</dbReference>
<protein>
    <submittedName>
        <fullName evidence="6">Bm6268, isoform e</fullName>
    </submittedName>
</protein>
<organism evidence="6">
    <name type="scientific">Brugia malayi</name>
    <name type="common">Filarial nematode worm</name>
    <dbReference type="NCBI Taxonomy" id="6279"/>
    <lineage>
        <taxon>Eukaryota</taxon>
        <taxon>Metazoa</taxon>
        <taxon>Ecdysozoa</taxon>
        <taxon>Nematoda</taxon>
        <taxon>Chromadorea</taxon>
        <taxon>Rhabditida</taxon>
        <taxon>Spirurina</taxon>
        <taxon>Spiruromorpha</taxon>
        <taxon>Filarioidea</taxon>
        <taxon>Onchocercidae</taxon>
        <taxon>Brugia</taxon>
    </lineage>
</organism>
<dbReference type="GO" id="GO:0051301">
    <property type="term" value="P:cell division"/>
    <property type="evidence" value="ECO:0007669"/>
    <property type="project" value="UniProtKB-KW"/>
</dbReference>
<dbReference type="InterPro" id="IPR024990">
    <property type="entry name" value="Apc1"/>
</dbReference>
<keyword evidence="3" id="KW-0498">Mitosis</keyword>
<dbReference type="EMBL" id="LN856913">
    <property type="protein sequence ID" value="CDP93879.1"/>
    <property type="molecule type" value="Genomic_DNA"/>
</dbReference>
<keyword evidence="1" id="KW-0132">Cell division</keyword>
<evidence type="ECO:0000256" key="1">
    <source>
        <dbReference type="ARBA" id="ARBA00022618"/>
    </source>
</evidence>
<dbReference type="GO" id="GO:0005680">
    <property type="term" value="C:anaphase-promoting complex"/>
    <property type="evidence" value="ECO:0007669"/>
    <property type="project" value="InterPro"/>
</dbReference>
<dbReference type="GO" id="GO:0070979">
    <property type="term" value="P:protein K11-linked ubiquitination"/>
    <property type="evidence" value="ECO:0007669"/>
    <property type="project" value="TreeGrafter"/>
</dbReference>
<dbReference type="PANTHER" id="PTHR12827:SF3">
    <property type="entry name" value="ANAPHASE-PROMOTING COMPLEX SUBUNIT 1"/>
    <property type="match status" value="1"/>
</dbReference>
<evidence type="ECO:0000256" key="2">
    <source>
        <dbReference type="ARBA" id="ARBA00022737"/>
    </source>
</evidence>
<gene>
    <name evidence="6" type="primary">Bm6268</name>
    <name evidence="6" type="ORF">BM_Bm6268</name>
</gene>